<dbReference type="AlphaFoldDB" id="A0A445CWG7"/>
<dbReference type="Proteomes" id="UP000289738">
    <property type="component" value="Chromosome A06"/>
</dbReference>
<proteinExistence type="predicted"/>
<evidence type="ECO:0000313" key="1">
    <source>
        <dbReference type="EMBL" id="RYR55231.1"/>
    </source>
</evidence>
<keyword evidence="2" id="KW-1185">Reference proteome</keyword>
<dbReference type="PANTHER" id="PTHR33527">
    <property type="entry name" value="OS07G0274300 PROTEIN"/>
    <property type="match status" value="1"/>
</dbReference>
<organism evidence="1 2">
    <name type="scientific">Arachis hypogaea</name>
    <name type="common">Peanut</name>
    <dbReference type="NCBI Taxonomy" id="3818"/>
    <lineage>
        <taxon>Eukaryota</taxon>
        <taxon>Viridiplantae</taxon>
        <taxon>Streptophyta</taxon>
        <taxon>Embryophyta</taxon>
        <taxon>Tracheophyta</taxon>
        <taxon>Spermatophyta</taxon>
        <taxon>Magnoliopsida</taxon>
        <taxon>eudicotyledons</taxon>
        <taxon>Gunneridae</taxon>
        <taxon>Pentapetalae</taxon>
        <taxon>rosids</taxon>
        <taxon>fabids</taxon>
        <taxon>Fabales</taxon>
        <taxon>Fabaceae</taxon>
        <taxon>Papilionoideae</taxon>
        <taxon>50 kb inversion clade</taxon>
        <taxon>dalbergioids sensu lato</taxon>
        <taxon>Dalbergieae</taxon>
        <taxon>Pterocarpus clade</taxon>
        <taxon>Arachis</taxon>
    </lineage>
</organism>
<name>A0A445CWG7_ARAHY</name>
<sequence>MDTRRKPSSMATECLDMFHGIDRTAFKMLTQVLHREVTQSLMVNTFLLSLKSMGLSGIMQNATKKGSWFMNSLAEDYVIYLKCLLSPVLSGVVEKSKKLETFGHTLRTEVTVSQVHGMRSVLQTIIPDTLSNVCSRILGDVTMDAVWLDYHRNPARILGCNTGRGQICCTRGIEWTLHCPTNAYATRRKTNSTRKGKAKVCLQGAGRRGASKDTDHLLWSRVYAHCGSHC</sequence>
<gene>
    <name evidence="1" type="ORF">Ahy_A06g030482</name>
</gene>
<accession>A0A445CWG7</accession>
<evidence type="ECO:0000313" key="2">
    <source>
        <dbReference type="Proteomes" id="UP000289738"/>
    </source>
</evidence>
<dbReference type="EMBL" id="SDMP01000006">
    <property type="protein sequence ID" value="RYR55231.1"/>
    <property type="molecule type" value="Genomic_DNA"/>
</dbReference>
<protein>
    <submittedName>
        <fullName evidence="1">Uncharacterized protein</fullName>
    </submittedName>
</protein>
<reference evidence="1 2" key="1">
    <citation type="submission" date="2019-01" db="EMBL/GenBank/DDBJ databases">
        <title>Sequencing of cultivated peanut Arachis hypogaea provides insights into genome evolution and oil improvement.</title>
        <authorList>
            <person name="Chen X."/>
        </authorList>
    </citation>
    <scope>NUCLEOTIDE SEQUENCE [LARGE SCALE GENOMIC DNA]</scope>
    <source>
        <strain evidence="2">cv. Fuhuasheng</strain>
        <tissue evidence="1">Leaves</tissue>
    </source>
</reference>
<comment type="caution">
    <text evidence="1">The sequence shown here is derived from an EMBL/GenBank/DDBJ whole genome shotgun (WGS) entry which is preliminary data.</text>
</comment>
<dbReference type="PANTHER" id="PTHR33527:SF14">
    <property type="entry name" value="OS07G0274300 PROTEIN"/>
    <property type="match status" value="1"/>
</dbReference>